<evidence type="ECO:0000259" key="4">
    <source>
        <dbReference type="PROSITE" id="PS50822"/>
    </source>
</evidence>
<dbReference type="PANTHER" id="PTHR22891">
    <property type="entry name" value="EUKARYOTIC TRANSLATION INITIATION FACTOR 2C"/>
    <property type="match status" value="1"/>
</dbReference>
<dbReference type="CDD" id="cd02826">
    <property type="entry name" value="Piwi-like"/>
    <property type="match status" value="1"/>
</dbReference>
<dbReference type="PROSITE" id="PS50822">
    <property type="entry name" value="PIWI"/>
    <property type="match status" value="1"/>
</dbReference>
<dbReference type="eggNOG" id="KOG1041">
    <property type="taxonomic scope" value="Eukaryota"/>
</dbReference>
<dbReference type="Pfam" id="PF02170">
    <property type="entry name" value="PAZ"/>
    <property type="match status" value="1"/>
</dbReference>
<dbReference type="SUPFAM" id="SSF101690">
    <property type="entry name" value="PAZ domain"/>
    <property type="match status" value="1"/>
</dbReference>
<dbReference type="InParanoid" id="E3LUQ7"/>
<evidence type="ECO:0000313" key="6">
    <source>
        <dbReference type="Proteomes" id="UP000008281"/>
    </source>
</evidence>
<dbReference type="SUPFAM" id="SSF53098">
    <property type="entry name" value="Ribonuclease H-like"/>
    <property type="match status" value="1"/>
</dbReference>
<dbReference type="Pfam" id="PF02171">
    <property type="entry name" value="Piwi"/>
    <property type="match status" value="1"/>
</dbReference>
<dbReference type="SMART" id="SM00950">
    <property type="entry name" value="Piwi"/>
    <property type="match status" value="1"/>
</dbReference>
<dbReference type="SMART" id="SM00949">
    <property type="entry name" value="PAZ"/>
    <property type="match status" value="1"/>
</dbReference>
<dbReference type="STRING" id="31234.E3LUQ7"/>
<dbReference type="AlphaFoldDB" id="E3LUQ7"/>
<dbReference type="InterPro" id="IPR036085">
    <property type="entry name" value="PAZ_dom_sf"/>
</dbReference>
<dbReference type="GO" id="GO:0003723">
    <property type="term" value="F:RNA binding"/>
    <property type="evidence" value="ECO:0007669"/>
    <property type="project" value="InterPro"/>
</dbReference>
<dbReference type="InterPro" id="IPR012337">
    <property type="entry name" value="RNaseH-like_sf"/>
</dbReference>
<dbReference type="OrthoDB" id="9981668at2759"/>
<dbReference type="OMA" id="CVHYLYD"/>
<proteinExistence type="inferred from homology"/>
<dbReference type="InterPro" id="IPR057272">
    <property type="entry name" value="Piwi_nem"/>
</dbReference>
<reference evidence="5" key="1">
    <citation type="submission" date="2007-07" db="EMBL/GenBank/DDBJ databases">
        <title>PCAP assembly of the Caenorhabditis remanei genome.</title>
        <authorList>
            <consortium name="The Caenorhabditis remanei Sequencing Consortium"/>
            <person name="Wilson R.K."/>
        </authorList>
    </citation>
    <scope>NUCLEOTIDE SEQUENCE [LARGE SCALE GENOMIC DNA]</scope>
    <source>
        <strain evidence="5">PB4641</strain>
    </source>
</reference>
<comment type="similarity">
    <text evidence="1">Belongs to the argonaute family.</text>
</comment>
<dbReference type="HOGENOM" id="CLU_017520_0_0_1"/>
<dbReference type="CDD" id="cd02846">
    <property type="entry name" value="PAZ_argonaute_like"/>
    <property type="match status" value="1"/>
</dbReference>
<keyword evidence="2" id="KW-0175">Coiled coil</keyword>
<accession>E3LUQ7</accession>
<evidence type="ECO:0000256" key="2">
    <source>
        <dbReference type="SAM" id="Coils"/>
    </source>
</evidence>
<name>E3LUQ7_CAERE</name>
<keyword evidence="6" id="KW-1185">Reference proteome</keyword>
<dbReference type="InterPro" id="IPR036397">
    <property type="entry name" value="RNaseH_sf"/>
</dbReference>
<organism evidence="6">
    <name type="scientific">Caenorhabditis remanei</name>
    <name type="common">Caenorhabditis vulgaris</name>
    <dbReference type="NCBI Taxonomy" id="31234"/>
    <lineage>
        <taxon>Eukaryota</taxon>
        <taxon>Metazoa</taxon>
        <taxon>Ecdysozoa</taxon>
        <taxon>Nematoda</taxon>
        <taxon>Chromadorea</taxon>
        <taxon>Rhabditida</taxon>
        <taxon>Rhabditina</taxon>
        <taxon>Rhabditomorpha</taxon>
        <taxon>Rhabditoidea</taxon>
        <taxon>Rhabditidae</taxon>
        <taxon>Peloderinae</taxon>
        <taxon>Caenorhabditis</taxon>
    </lineage>
</organism>
<evidence type="ECO:0000313" key="5">
    <source>
        <dbReference type="EMBL" id="EFP11122.1"/>
    </source>
</evidence>
<sequence length="891" mass="99834">MSNISVVDRSMAELNLSNSTAKELPIGRKPLSQKLAKGDRKGPFVQLETNMSKIELKPNVTIFKYAVEVLMFFKKENGEEFSIELSKSRKRGFDHEHDKKTCAAVYEKACKKSKELNSGGNFVYDRQALLYSTTKLKTDPLSIIVDDKEVCSRLNFIRAELKISKVADSFQTTTNDVSKTVHNCPALADTTILEVLNLMASGEALKDSKVLTIGNCVHYLYDDAGIQTHPMFYDQGLKSSAVGASKSIKTLEGIEKQPSLYMATELKTTLFHPDDTRLIDLLKSYPGFDSNKTANSFWATNVQHSLQDLFCFLDYGKNKNLNDDRITIQIARFGDSAVNQKFEYENRETGISKPVSVFEYYKMKYGITLSYPNLFTIVAKGRGGKNSYFPVECLQLCNGQPVRTSQMIGTEQADLIKYSAALPAQRKEKTDKVVKALKLGTDEIGLMRVNKPETVTGRVLEKPKIKFGPGGRMVVNWEDPRQRGAATDFNITKFIDPKSLTNWDVVFDEGEPNPVAIENLMETMKMMGMQVAPPRQLFIQKSRLRPIFESAAAKKVQLLLFITKQRNNYHQEIKALEQEFDILTQDMKFETAVKLPRQQNTKKNIVNKINVKLGGLNYEIESPELQKRNSLIIGLETSQKGGLGDAPISIGFSANMMDHPQKFSGGFVFVKRSSDVYGPVLQKLIHQIIKQAQSRRTGELNQILIYISGITEGQYGIINEKYSMFIMEACRAIHPNAFRPEIIIVAVSKTHSTRLYKNHSGQLSNVDPGTVVDEVIVSPVLTEWYLTSAVARQGTAKPIKYSLIFAVLKNNPLTATQLQKMTYDLAFGHQIVYSPVSLPVPLYLAGECSTRGAALMATRKATFTNGEFDMAATNNKLGYIGKNLFNTRFNA</sequence>
<dbReference type="EMBL" id="DS268415">
    <property type="protein sequence ID" value="EFP11122.1"/>
    <property type="molecule type" value="Genomic_DNA"/>
</dbReference>
<dbReference type="InterPro" id="IPR003100">
    <property type="entry name" value="PAZ_dom"/>
</dbReference>
<dbReference type="InterPro" id="IPR003165">
    <property type="entry name" value="Piwi"/>
</dbReference>
<dbReference type="PROSITE" id="PS50821">
    <property type="entry name" value="PAZ"/>
    <property type="match status" value="1"/>
</dbReference>
<dbReference type="Gene3D" id="3.40.50.2300">
    <property type="match status" value="1"/>
</dbReference>
<dbReference type="Proteomes" id="UP000008281">
    <property type="component" value="Unassembled WGS sequence"/>
</dbReference>
<feature type="coiled-coil region" evidence="2">
    <location>
        <begin position="559"/>
        <end position="586"/>
    </location>
</feature>
<feature type="domain" description="Piwi" evidence="4">
    <location>
        <begin position="557"/>
        <end position="845"/>
    </location>
</feature>
<dbReference type="FunCoup" id="E3LUQ7">
    <property type="interactions" value="1"/>
</dbReference>
<dbReference type="Gene3D" id="3.30.420.10">
    <property type="entry name" value="Ribonuclease H-like superfamily/Ribonuclease H"/>
    <property type="match status" value="1"/>
</dbReference>
<evidence type="ECO:0000256" key="1">
    <source>
        <dbReference type="RuleBase" id="RU361178"/>
    </source>
</evidence>
<evidence type="ECO:0000259" key="3">
    <source>
        <dbReference type="PROSITE" id="PS50821"/>
    </source>
</evidence>
<gene>
    <name evidence="5" type="primary">Cre-sago-1</name>
    <name evidence="5" type="ORF">CRE_30870</name>
</gene>
<feature type="domain" description="PAZ" evidence="3">
    <location>
        <begin position="277"/>
        <end position="398"/>
    </location>
</feature>
<dbReference type="Gene3D" id="2.170.260.10">
    <property type="entry name" value="paz domain"/>
    <property type="match status" value="1"/>
</dbReference>
<protein>
    <submittedName>
        <fullName evidence="5">CRE-SAGO-1 protein</fullName>
    </submittedName>
</protein>